<dbReference type="InterPro" id="IPR035965">
    <property type="entry name" value="PAS-like_dom_sf"/>
</dbReference>
<organism evidence="11 12">
    <name type="scientific">Pontiella agarivorans</name>
    <dbReference type="NCBI Taxonomy" id="3038953"/>
    <lineage>
        <taxon>Bacteria</taxon>
        <taxon>Pseudomonadati</taxon>
        <taxon>Kiritimatiellota</taxon>
        <taxon>Kiritimatiellia</taxon>
        <taxon>Kiritimatiellales</taxon>
        <taxon>Pontiellaceae</taxon>
        <taxon>Pontiella</taxon>
    </lineage>
</organism>
<dbReference type="SMART" id="SM00388">
    <property type="entry name" value="HisKA"/>
    <property type="match status" value="1"/>
</dbReference>
<dbReference type="NCBIfam" id="TIGR00229">
    <property type="entry name" value="sensory_box"/>
    <property type="match status" value="1"/>
</dbReference>
<dbReference type="PANTHER" id="PTHR45339">
    <property type="entry name" value="HYBRID SIGNAL TRANSDUCTION HISTIDINE KINASE J"/>
    <property type="match status" value="1"/>
</dbReference>
<dbReference type="InterPro" id="IPR003594">
    <property type="entry name" value="HATPase_dom"/>
</dbReference>
<dbReference type="InterPro" id="IPR005467">
    <property type="entry name" value="His_kinase_dom"/>
</dbReference>
<dbReference type="SUPFAM" id="SSF55785">
    <property type="entry name" value="PYP-like sensor domain (PAS domain)"/>
    <property type="match status" value="1"/>
</dbReference>
<feature type="domain" description="PAC" evidence="10">
    <location>
        <begin position="220"/>
        <end position="273"/>
    </location>
</feature>
<evidence type="ECO:0000259" key="7">
    <source>
        <dbReference type="PROSITE" id="PS50109"/>
    </source>
</evidence>
<dbReference type="SUPFAM" id="SSF47384">
    <property type="entry name" value="Homodimeric domain of signal transducing histidine kinase"/>
    <property type="match status" value="1"/>
</dbReference>
<feature type="modified residue" description="4-aspartylphosphate" evidence="4">
    <location>
        <position position="766"/>
    </location>
</feature>
<keyword evidence="6" id="KW-1133">Transmembrane helix</keyword>
<proteinExistence type="predicted"/>
<dbReference type="CDD" id="cd17546">
    <property type="entry name" value="REC_hyHK_CKI1_RcsC-like"/>
    <property type="match status" value="1"/>
</dbReference>
<evidence type="ECO:0000259" key="10">
    <source>
        <dbReference type="PROSITE" id="PS50113"/>
    </source>
</evidence>
<dbReference type="SMART" id="SM00448">
    <property type="entry name" value="REC"/>
    <property type="match status" value="1"/>
</dbReference>
<dbReference type="SMART" id="SM00387">
    <property type="entry name" value="HATPase_c"/>
    <property type="match status" value="1"/>
</dbReference>
<dbReference type="Pfam" id="PF00512">
    <property type="entry name" value="HisKA"/>
    <property type="match status" value="1"/>
</dbReference>
<gene>
    <name evidence="11" type="ORF">P9H32_05975</name>
</gene>
<dbReference type="InterPro" id="IPR036890">
    <property type="entry name" value="HATPase_C_sf"/>
</dbReference>
<keyword evidence="12" id="KW-1185">Reference proteome</keyword>
<dbReference type="CDD" id="cd16922">
    <property type="entry name" value="HATPase_EvgS-ArcB-TorS-like"/>
    <property type="match status" value="1"/>
</dbReference>
<keyword evidence="6" id="KW-0472">Membrane</keyword>
<dbReference type="SMART" id="SM00086">
    <property type="entry name" value="PAC"/>
    <property type="match status" value="1"/>
</dbReference>
<dbReference type="PROSITE" id="PS50110">
    <property type="entry name" value="RESPONSE_REGULATORY"/>
    <property type="match status" value="2"/>
</dbReference>
<feature type="domain" description="Response regulatory" evidence="8">
    <location>
        <begin position="572"/>
        <end position="683"/>
    </location>
</feature>
<evidence type="ECO:0000256" key="1">
    <source>
        <dbReference type="ARBA" id="ARBA00000085"/>
    </source>
</evidence>
<dbReference type="SUPFAM" id="SSF52172">
    <property type="entry name" value="CheY-like"/>
    <property type="match status" value="2"/>
</dbReference>
<evidence type="ECO:0000313" key="12">
    <source>
        <dbReference type="Proteomes" id="UP001290861"/>
    </source>
</evidence>
<keyword evidence="6" id="KW-0812">Transmembrane</keyword>
<evidence type="ECO:0000313" key="11">
    <source>
        <dbReference type="EMBL" id="MDZ8118173.1"/>
    </source>
</evidence>
<dbReference type="EC" id="2.7.13.3" evidence="2"/>
<dbReference type="InterPro" id="IPR004358">
    <property type="entry name" value="Sig_transdc_His_kin-like_C"/>
</dbReference>
<dbReference type="Gene3D" id="1.10.287.130">
    <property type="match status" value="1"/>
</dbReference>
<dbReference type="Pfam" id="PF00072">
    <property type="entry name" value="Response_reg"/>
    <property type="match status" value="1"/>
</dbReference>
<dbReference type="GO" id="GO:0005524">
    <property type="term" value="F:ATP binding"/>
    <property type="evidence" value="ECO:0007669"/>
    <property type="project" value="UniProtKB-KW"/>
</dbReference>
<feature type="coiled-coil region" evidence="5">
    <location>
        <begin position="264"/>
        <end position="326"/>
    </location>
</feature>
<dbReference type="Pfam" id="PF02518">
    <property type="entry name" value="HATPase_c"/>
    <property type="match status" value="1"/>
</dbReference>
<keyword evidence="3 4" id="KW-0597">Phosphoprotein</keyword>
<feature type="transmembrane region" description="Helical" evidence="6">
    <location>
        <begin position="18"/>
        <end position="38"/>
    </location>
</feature>
<feature type="transmembrane region" description="Helical" evidence="6">
    <location>
        <begin position="44"/>
        <end position="63"/>
    </location>
</feature>
<name>A0ABU5MVG6_9BACT</name>
<dbReference type="InterPro" id="IPR011006">
    <property type="entry name" value="CheY-like_superfamily"/>
</dbReference>
<comment type="catalytic activity">
    <reaction evidence="1">
        <text>ATP + protein L-histidine = ADP + protein N-phospho-L-histidine.</text>
        <dbReference type="EC" id="2.7.13.3"/>
    </reaction>
</comment>
<dbReference type="Gene3D" id="3.30.565.10">
    <property type="entry name" value="Histidine kinase-like ATPase, C-terminal domain"/>
    <property type="match status" value="1"/>
</dbReference>
<dbReference type="InterPro" id="IPR001610">
    <property type="entry name" value="PAC"/>
</dbReference>
<feature type="domain" description="PAS" evidence="9">
    <location>
        <begin position="171"/>
        <end position="216"/>
    </location>
</feature>
<comment type="caution">
    <text evidence="11">The sequence shown here is derived from an EMBL/GenBank/DDBJ whole genome shotgun (WGS) entry which is preliminary data.</text>
</comment>
<dbReference type="InterPro" id="IPR001789">
    <property type="entry name" value="Sig_transdc_resp-reg_receiver"/>
</dbReference>
<evidence type="ECO:0000256" key="5">
    <source>
        <dbReference type="SAM" id="Coils"/>
    </source>
</evidence>
<dbReference type="CDD" id="cd00082">
    <property type="entry name" value="HisKA"/>
    <property type="match status" value="1"/>
</dbReference>
<dbReference type="InterPro" id="IPR000700">
    <property type="entry name" value="PAS-assoc_C"/>
</dbReference>
<dbReference type="InterPro" id="IPR000014">
    <property type="entry name" value="PAS"/>
</dbReference>
<feature type="coiled-coil region" evidence="5">
    <location>
        <begin position="106"/>
        <end position="147"/>
    </location>
</feature>
<accession>A0ABU5MVG6</accession>
<keyword evidence="11" id="KW-0067">ATP-binding</keyword>
<comment type="caution">
    <text evidence="4">Lacks conserved residue(s) required for the propagation of feature annotation.</text>
</comment>
<dbReference type="PROSITE" id="PS50112">
    <property type="entry name" value="PAS"/>
    <property type="match status" value="1"/>
</dbReference>
<reference evidence="11 12" key="1">
    <citation type="journal article" date="2024" name="Appl. Environ. Microbiol.">
        <title>Pontiella agarivorans sp. nov., a novel marine anaerobic bacterium capable of degrading macroalgal polysaccharides and fixing nitrogen.</title>
        <authorList>
            <person name="Liu N."/>
            <person name="Kivenson V."/>
            <person name="Peng X."/>
            <person name="Cui Z."/>
            <person name="Lankiewicz T.S."/>
            <person name="Gosselin K.M."/>
            <person name="English C.J."/>
            <person name="Blair E.M."/>
            <person name="O'Malley M.A."/>
            <person name="Valentine D.L."/>
        </authorList>
    </citation>
    <scope>NUCLEOTIDE SEQUENCE [LARGE SCALE GENOMIC DNA]</scope>
    <source>
        <strain evidence="11 12">NLcol2</strain>
    </source>
</reference>
<feature type="domain" description="Response regulatory" evidence="8">
    <location>
        <begin position="716"/>
        <end position="837"/>
    </location>
</feature>
<evidence type="ECO:0000256" key="6">
    <source>
        <dbReference type="SAM" id="Phobius"/>
    </source>
</evidence>
<dbReference type="CDD" id="cd00130">
    <property type="entry name" value="PAS"/>
    <property type="match status" value="1"/>
</dbReference>
<keyword evidence="5" id="KW-0175">Coiled coil</keyword>
<feature type="domain" description="Histidine kinase" evidence="7">
    <location>
        <begin position="333"/>
        <end position="554"/>
    </location>
</feature>
<dbReference type="SUPFAM" id="SSF55874">
    <property type="entry name" value="ATPase domain of HSP90 chaperone/DNA topoisomerase II/histidine kinase"/>
    <property type="match status" value="1"/>
</dbReference>
<dbReference type="PRINTS" id="PR00344">
    <property type="entry name" value="BCTRLSENSOR"/>
</dbReference>
<evidence type="ECO:0000259" key="8">
    <source>
        <dbReference type="PROSITE" id="PS50110"/>
    </source>
</evidence>
<protein>
    <recommendedName>
        <fullName evidence="2">histidine kinase</fullName>
        <ecNumber evidence="2">2.7.13.3</ecNumber>
    </recommendedName>
</protein>
<keyword evidence="11" id="KW-0547">Nucleotide-binding</keyword>
<evidence type="ECO:0000256" key="3">
    <source>
        <dbReference type="ARBA" id="ARBA00022553"/>
    </source>
</evidence>
<dbReference type="RefSeq" id="WP_322607972.1">
    <property type="nucleotide sequence ID" value="NZ_JARVCO010000007.1"/>
</dbReference>
<dbReference type="PROSITE" id="PS50113">
    <property type="entry name" value="PAC"/>
    <property type="match status" value="1"/>
</dbReference>
<dbReference type="Gene3D" id="3.30.450.20">
    <property type="entry name" value="PAS domain"/>
    <property type="match status" value="1"/>
</dbReference>
<dbReference type="Gene3D" id="3.40.50.2300">
    <property type="match status" value="1"/>
</dbReference>
<dbReference type="PANTHER" id="PTHR45339:SF5">
    <property type="entry name" value="HISTIDINE KINASE"/>
    <property type="match status" value="1"/>
</dbReference>
<dbReference type="EMBL" id="JARVCO010000007">
    <property type="protein sequence ID" value="MDZ8118173.1"/>
    <property type="molecule type" value="Genomic_DNA"/>
</dbReference>
<dbReference type="InterPro" id="IPR013655">
    <property type="entry name" value="PAS_fold_3"/>
</dbReference>
<dbReference type="Pfam" id="PF08447">
    <property type="entry name" value="PAS_3"/>
    <property type="match status" value="1"/>
</dbReference>
<evidence type="ECO:0000256" key="2">
    <source>
        <dbReference type="ARBA" id="ARBA00012438"/>
    </source>
</evidence>
<dbReference type="InterPro" id="IPR003661">
    <property type="entry name" value="HisK_dim/P_dom"/>
</dbReference>
<evidence type="ECO:0000259" key="9">
    <source>
        <dbReference type="PROSITE" id="PS50112"/>
    </source>
</evidence>
<sequence>MDEPTLKLPEIKGRLGRIFAVIFSLIAMVFAVAVYFIMRSGSSYTSWLITLAVIMVIALGYILGRLIGGGLERDEYERNSEIHDNLKVVHELIKANEYLETETLDLKKHRKALLSIMEDAERYNEELKHEIIERKRLEAEAARARDNMDLILHGGDLGYWDWNLKKNNCTFNDRLAVILGYRLEDLPNDMDWRRQLTEPEDYKAIQNSMNLHLDGKADTYNCEYRIHRGSNDWIWVLDRGRIIERDEQQQPLRMVGTLLDITDRKEYELEMKEANRLLDKRSRELEENQHIIMGMMEDANEARESLESANRQLLIARERAEKATQAKSDFLASMSHEIRTPMNGIIGTASLLYDTVLNPEQREYLRIIQTSGDALLTLLNDILDFSKIEAGKLDLEPQPFDLRETCEHITELLTPTALEKGIDLILRFSPNTPSFVVGDAGRIRQVLMNLAGNALKFTRKGYVYLNVEMVAGTEKETTINFTVSDTGIGVSREELPQLFQKFSQGDSSTTREFGGTGLGLAICKQLVNLMGGKIGMESERGKGSTFWFRLNLPVANRSRQSEIDKPIFNGEPIMIIDEKKIMGQSISEWMTRWGLNPEVAGTVDEAAERISEGNHRIVLIEEHLAYDTENPLFTQPEFDALGKLIVCSITNRDMRTLDGAGLADNLVKPLRLGNLLWKIAEILGYQLSSLSMHPPKTVHAQPTVELSTIKNAGTRRILVTEDNIVNQTVAKRMLAKGGYEVDVAENGEIALNKVKDGATYDLIFMDCQMPRMDGYEASRQIRKLEEDTPAGSHVPIIALTANAMQGDREKCISAGMDDYIPKPVKKEALFDMINRYVG</sequence>
<dbReference type="Proteomes" id="UP001290861">
    <property type="component" value="Unassembled WGS sequence"/>
</dbReference>
<dbReference type="InterPro" id="IPR036097">
    <property type="entry name" value="HisK_dim/P_sf"/>
</dbReference>
<dbReference type="PROSITE" id="PS50109">
    <property type="entry name" value="HIS_KIN"/>
    <property type="match status" value="1"/>
</dbReference>
<evidence type="ECO:0000256" key="4">
    <source>
        <dbReference type="PROSITE-ProRule" id="PRU00169"/>
    </source>
</evidence>